<dbReference type="Proteomes" id="UP000250235">
    <property type="component" value="Unassembled WGS sequence"/>
</dbReference>
<evidence type="ECO:0000313" key="2">
    <source>
        <dbReference type="Proteomes" id="UP000250235"/>
    </source>
</evidence>
<dbReference type="EMBL" id="KQ996567">
    <property type="protein sequence ID" value="KZV44669.1"/>
    <property type="molecule type" value="Genomic_DNA"/>
</dbReference>
<keyword evidence="2" id="KW-1185">Reference proteome</keyword>
<evidence type="ECO:0008006" key="3">
    <source>
        <dbReference type="Google" id="ProtNLM"/>
    </source>
</evidence>
<proteinExistence type="predicted"/>
<evidence type="ECO:0000313" key="1">
    <source>
        <dbReference type="EMBL" id="KZV44669.1"/>
    </source>
</evidence>
<name>A0A2Z7CJ18_9LAMI</name>
<reference evidence="1 2" key="1">
    <citation type="journal article" date="2015" name="Proc. Natl. Acad. Sci. U.S.A.">
        <title>The resurrection genome of Boea hygrometrica: A blueprint for survival of dehydration.</title>
        <authorList>
            <person name="Xiao L."/>
            <person name="Yang G."/>
            <person name="Zhang L."/>
            <person name="Yang X."/>
            <person name="Zhao S."/>
            <person name="Ji Z."/>
            <person name="Zhou Q."/>
            <person name="Hu M."/>
            <person name="Wang Y."/>
            <person name="Chen M."/>
            <person name="Xu Y."/>
            <person name="Jin H."/>
            <person name="Xiao X."/>
            <person name="Hu G."/>
            <person name="Bao F."/>
            <person name="Hu Y."/>
            <person name="Wan P."/>
            <person name="Li L."/>
            <person name="Deng X."/>
            <person name="Kuang T."/>
            <person name="Xiang C."/>
            <person name="Zhu J.K."/>
            <person name="Oliver M.J."/>
            <person name="He Y."/>
        </authorList>
    </citation>
    <scope>NUCLEOTIDE SEQUENCE [LARGE SCALE GENOMIC DNA]</scope>
    <source>
        <strain evidence="2">cv. XS01</strain>
    </source>
</reference>
<organism evidence="1 2">
    <name type="scientific">Dorcoceras hygrometricum</name>
    <dbReference type="NCBI Taxonomy" id="472368"/>
    <lineage>
        <taxon>Eukaryota</taxon>
        <taxon>Viridiplantae</taxon>
        <taxon>Streptophyta</taxon>
        <taxon>Embryophyta</taxon>
        <taxon>Tracheophyta</taxon>
        <taxon>Spermatophyta</taxon>
        <taxon>Magnoliopsida</taxon>
        <taxon>eudicotyledons</taxon>
        <taxon>Gunneridae</taxon>
        <taxon>Pentapetalae</taxon>
        <taxon>asterids</taxon>
        <taxon>lamiids</taxon>
        <taxon>Lamiales</taxon>
        <taxon>Gesneriaceae</taxon>
        <taxon>Didymocarpoideae</taxon>
        <taxon>Trichosporeae</taxon>
        <taxon>Loxocarpinae</taxon>
        <taxon>Dorcoceras</taxon>
    </lineage>
</organism>
<protein>
    <recommendedName>
        <fullName evidence="3">UBN2 domain-containing protein</fullName>
    </recommendedName>
</protein>
<dbReference type="OrthoDB" id="1000712at2759"/>
<sequence>MFSKIQTCTIAREIWEKLTQICEGNEETKENKVIVALRKFELIKMKPEETMTEFDERFSSLVIELARLNKTYRNRELDLKVMQALPKE</sequence>
<dbReference type="Pfam" id="PF14223">
    <property type="entry name" value="Retrotran_gag_2"/>
    <property type="match status" value="1"/>
</dbReference>
<gene>
    <name evidence="1" type="ORF">F511_35682</name>
</gene>
<dbReference type="AlphaFoldDB" id="A0A2Z7CJ18"/>
<accession>A0A2Z7CJ18</accession>